<evidence type="ECO:0000256" key="1">
    <source>
        <dbReference type="SAM" id="MobiDB-lite"/>
    </source>
</evidence>
<comment type="caution">
    <text evidence="4">The sequence shown here is derived from an EMBL/GenBank/DDBJ whole genome shotgun (WGS) entry which is preliminary data.</text>
</comment>
<feature type="transmembrane region" description="Helical" evidence="2">
    <location>
        <begin position="126"/>
        <end position="150"/>
    </location>
</feature>
<keyword evidence="5" id="KW-1185">Reference proteome</keyword>
<evidence type="ECO:0000256" key="3">
    <source>
        <dbReference type="SAM" id="SignalP"/>
    </source>
</evidence>
<feature type="signal peptide" evidence="3">
    <location>
        <begin position="1"/>
        <end position="31"/>
    </location>
</feature>
<dbReference type="EMBL" id="JAWRVI010000001">
    <property type="protein sequence ID" value="KAK4095324.1"/>
    <property type="molecule type" value="Genomic_DNA"/>
</dbReference>
<proteinExistence type="predicted"/>
<feature type="compositionally biased region" description="Basic and acidic residues" evidence="1">
    <location>
        <begin position="327"/>
        <end position="336"/>
    </location>
</feature>
<evidence type="ECO:0000313" key="5">
    <source>
        <dbReference type="Proteomes" id="UP001287286"/>
    </source>
</evidence>
<name>A0ABR0CFZ0_PURLI</name>
<evidence type="ECO:0000313" key="4">
    <source>
        <dbReference type="EMBL" id="KAK4095324.1"/>
    </source>
</evidence>
<keyword evidence="2" id="KW-0472">Membrane</keyword>
<keyword evidence="3" id="KW-0732">Signal</keyword>
<keyword evidence="2" id="KW-0812">Transmembrane</keyword>
<accession>A0ABR0CFZ0</accession>
<feature type="chain" id="PRO_5045200188" evidence="3">
    <location>
        <begin position="32"/>
        <end position="448"/>
    </location>
</feature>
<sequence length="448" mass="48018">MSVVTFVRVDGPRAPLLLLLLLLPLLRHGSSSRFGCSGPKSGRTDEGWRGIPLNPPCPSLQGRTAPRAAPLAGTPCTFSPSAVCWSGTSLRGGGRAEGCLLQVQTTWNLQPLAQGHSRPRLGPCRAWLKSALAALAPILPSCVTIVYYYYYLAVRRTNVRSTHAGLGKRLPAGVCLSPSEAFGTSACATRICEMINSGETGAQPRRGNGQERTAQVSIIPSAKLILQPLCTARLLGARRPSSSIAEGSSRCPALPAVARHHATTPDRSGTSSLGPQTRRHESSTSKDFSCGSSAACQSAHVSSSDDRNTKGVLRYTALGEGSLSDGQLDRWPEADNKNSNNSAHSRKYATPPPLLFIMIIESGASRTRSCIDYWWRSAVLRYKRRHDAKKKAAHPEPIMRWGLRGFVADSPSPSADQTKDAVPPRNASRSSRPPSLERVDGKTLGVEA</sequence>
<feature type="region of interest" description="Disordered" evidence="1">
    <location>
        <begin position="405"/>
        <end position="448"/>
    </location>
</feature>
<evidence type="ECO:0000256" key="2">
    <source>
        <dbReference type="SAM" id="Phobius"/>
    </source>
</evidence>
<protein>
    <submittedName>
        <fullName evidence="4">Uncharacterized protein</fullName>
    </submittedName>
</protein>
<organism evidence="4 5">
    <name type="scientific">Purpureocillium lilacinum</name>
    <name type="common">Paecilomyces lilacinus</name>
    <dbReference type="NCBI Taxonomy" id="33203"/>
    <lineage>
        <taxon>Eukaryota</taxon>
        <taxon>Fungi</taxon>
        <taxon>Dikarya</taxon>
        <taxon>Ascomycota</taxon>
        <taxon>Pezizomycotina</taxon>
        <taxon>Sordariomycetes</taxon>
        <taxon>Hypocreomycetidae</taxon>
        <taxon>Hypocreales</taxon>
        <taxon>Ophiocordycipitaceae</taxon>
        <taxon>Purpureocillium</taxon>
    </lineage>
</organism>
<reference evidence="4 5" key="1">
    <citation type="journal article" date="2024" name="Microbiol. Resour. Announc.">
        <title>Genome annotations for the ascomycete fungi Trichoderma harzianum, Trichoderma aggressivum, and Purpureocillium lilacinum.</title>
        <authorList>
            <person name="Beijen E.P.W."/>
            <person name="Ohm R.A."/>
        </authorList>
    </citation>
    <scope>NUCLEOTIDE SEQUENCE [LARGE SCALE GENOMIC DNA]</scope>
    <source>
        <strain evidence="4 5">CBS 150709</strain>
    </source>
</reference>
<feature type="region of interest" description="Disordered" evidence="1">
    <location>
        <begin position="259"/>
        <end position="291"/>
    </location>
</feature>
<dbReference type="Proteomes" id="UP001287286">
    <property type="component" value="Unassembled WGS sequence"/>
</dbReference>
<feature type="compositionally biased region" description="Polar residues" evidence="1">
    <location>
        <begin position="265"/>
        <end position="275"/>
    </location>
</feature>
<keyword evidence="2" id="KW-1133">Transmembrane helix</keyword>
<gene>
    <name evidence="4" type="ORF">Purlil1_120</name>
</gene>
<feature type="compositionally biased region" description="Low complexity" evidence="1">
    <location>
        <begin position="423"/>
        <end position="434"/>
    </location>
</feature>
<feature type="region of interest" description="Disordered" evidence="1">
    <location>
        <begin position="324"/>
        <end position="348"/>
    </location>
</feature>